<dbReference type="AlphaFoldDB" id="A0A0A9FHJ9"/>
<keyword evidence="1" id="KW-0472">Membrane</keyword>
<feature type="transmembrane region" description="Helical" evidence="1">
    <location>
        <begin position="14"/>
        <end position="32"/>
    </location>
</feature>
<protein>
    <submittedName>
        <fullName evidence="2">Uncharacterized protein</fullName>
    </submittedName>
</protein>
<reference evidence="2" key="2">
    <citation type="journal article" date="2015" name="Data Brief">
        <title>Shoot transcriptome of the giant reed, Arundo donax.</title>
        <authorList>
            <person name="Barrero R.A."/>
            <person name="Guerrero F.D."/>
            <person name="Moolhuijzen P."/>
            <person name="Goolsby J.A."/>
            <person name="Tidwell J."/>
            <person name="Bellgard S.E."/>
            <person name="Bellgard M.I."/>
        </authorList>
    </citation>
    <scope>NUCLEOTIDE SEQUENCE</scope>
    <source>
        <tissue evidence="2">Shoot tissue taken approximately 20 cm above the soil surface</tissue>
    </source>
</reference>
<proteinExistence type="predicted"/>
<accession>A0A0A9FHJ9</accession>
<organism evidence="2">
    <name type="scientific">Arundo donax</name>
    <name type="common">Giant reed</name>
    <name type="synonym">Donax arundinaceus</name>
    <dbReference type="NCBI Taxonomy" id="35708"/>
    <lineage>
        <taxon>Eukaryota</taxon>
        <taxon>Viridiplantae</taxon>
        <taxon>Streptophyta</taxon>
        <taxon>Embryophyta</taxon>
        <taxon>Tracheophyta</taxon>
        <taxon>Spermatophyta</taxon>
        <taxon>Magnoliopsida</taxon>
        <taxon>Liliopsida</taxon>
        <taxon>Poales</taxon>
        <taxon>Poaceae</taxon>
        <taxon>PACMAD clade</taxon>
        <taxon>Arundinoideae</taxon>
        <taxon>Arundineae</taxon>
        <taxon>Arundo</taxon>
    </lineage>
</organism>
<keyword evidence="1" id="KW-0812">Transmembrane</keyword>
<name>A0A0A9FHJ9_ARUDO</name>
<keyword evidence="1" id="KW-1133">Transmembrane helix</keyword>
<reference evidence="2" key="1">
    <citation type="submission" date="2014-09" db="EMBL/GenBank/DDBJ databases">
        <authorList>
            <person name="Magalhaes I.L.F."/>
            <person name="Oliveira U."/>
            <person name="Santos F.R."/>
            <person name="Vidigal T.H.D.A."/>
            <person name="Brescovit A.D."/>
            <person name="Santos A.J."/>
        </authorList>
    </citation>
    <scope>NUCLEOTIDE SEQUENCE</scope>
    <source>
        <tissue evidence="2">Shoot tissue taken approximately 20 cm above the soil surface</tissue>
    </source>
</reference>
<sequence length="37" mass="4081">MTTKKCKAEQRKQVVRITWSIGLACYIALGSVPNGQT</sequence>
<evidence type="ECO:0000313" key="2">
    <source>
        <dbReference type="EMBL" id="JAE10694.1"/>
    </source>
</evidence>
<evidence type="ECO:0000256" key="1">
    <source>
        <dbReference type="SAM" id="Phobius"/>
    </source>
</evidence>
<dbReference type="EMBL" id="GBRH01187202">
    <property type="protein sequence ID" value="JAE10694.1"/>
    <property type="molecule type" value="Transcribed_RNA"/>
</dbReference>